<dbReference type="InterPro" id="IPR029062">
    <property type="entry name" value="Class_I_gatase-like"/>
</dbReference>
<comment type="similarity">
    <text evidence="1">Belongs to the peptidase S66 family.</text>
</comment>
<evidence type="ECO:0000259" key="3">
    <source>
        <dbReference type="Pfam" id="PF02016"/>
    </source>
</evidence>
<name>A0ABY5J4W8_9BACT</name>
<dbReference type="EMBL" id="CP101808">
    <property type="protein sequence ID" value="UUD36743.1"/>
    <property type="molecule type" value="Genomic_DNA"/>
</dbReference>
<feature type="domain" description="LD-carboxypeptidase N-terminal" evidence="3">
    <location>
        <begin position="15"/>
        <end position="136"/>
    </location>
</feature>
<organism evidence="5 6">
    <name type="scientific">Mycoplasmopsis equigenitalium</name>
    <dbReference type="NCBI Taxonomy" id="114883"/>
    <lineage>
        <taxon>Bacteria</taxon>
        <taxon>Bacillati</taxon>
        <taxon>Mycoplasmatota</taxon>
        <taxon>Mycoplasmoidales</taxon>
        <taxon>Metamycoplasmataceae</taxon>
        <taxon>Mycoplasmopsis</taxon>
    </lineage>
</organism>
<dbReference type="Pfam" id="PF17676">
    <property type="entry name" value="Peptidase_S66C"/>
    <property type="match status" value="1"/>
</dbReference>
<dbReference type="Proteomes" id="UP001059576">
    <property type="component" value="Chromosome"/>
</dbReference>
<protein>
    <submittedName>
        <fullName evidence="5">LD-carboxypeptidase</fullName>
    </submittedName>
</protein>
<dbReference type="PANTHER" id="PTHR30237">
    <property type="entry name" value="MURAMOYLTETRAPEPTIDE CARBOXYPEPTIDASE"/>
    <property type="match status" value="1"/>
</dbReference>
<dbReference type="CDD" id="cd07062">
    <property type="entry name" value="Peptidase_S66_mccF_like"/>
    <property type="match status" value="1"/>
</dbReference>
<dbReference type="Gene3D" id="3.40.50.10740">
    <property type="entry name" value="Class I glutamine amidotransferase-like"/>
    <property type="match status" value="1"/>
</dbReference>
<keyword evidence="2" id="KW-0378">Hydrolase</keyword>
<sequence length="333" mass="38023">MEFKIPKKLKPGDTVALISLSSGMAGENKFKHRYEQGKAYIRDVLKLNIFEGRYSLKGIDFVASHPELRAEDLMKALKDDNVKAIFSNIGGFDAYKIWAYIDKEVLENNPKFFVGFSDSTSVHYLFLKHGIQSYYGPSVLATFAENGGMNPYTKKYFEALLFSDAQVDIEASKEWTSEFLDWIVPENNLKPRKYQENPGYTWISKNNPVIEGTILGGCVETLDQLLEQELLPKPTFFKDSIVFLETAETNTKPIIYEKMIKRLAPYISKAKAIVHGRPYGNIYAYEQLQILKEFKLPIVSNFDIGHTDPMVTLPLGGKMIINFETKKIKIKKK</sequence>
<dbReference type="InterPro" id="IPR003507">
    <property type="entry name" value="S66_fam"/>
</dbReference>
<proteinExistence type="inferred from homology"/>
<dbReference type="Pfam" id="PF02016">
    <property type="entry name" value="Peptidase_S66"/>
    <property type="match status" value="1"/>
</dbReference>
<reference evidence="5" key="1">
    <citation type="submission" date="2022-07" db="EMBL/GenBank/DDBJ databases">
        <title>Complete genome of Mycoplasma equigenitalium type strain T37.</title>
        <authorList>
            <person name="Spergser J."/>
        </authorList>
    </citation>
    <scope>NUCLEOTIDE SEQUENCE</scope>
    <source>
        <strain evidence="5">T37</strain>
    </source>
</reference>
<evidence type="ECO:0000313" key="6">
    <source>
        <dbReference type="Proteomes" id="UP001059576"/>
    </source>
</evidence>
<evidence type="ECO:0000313" key="5">
    <source>
        <dbReference type="EMBL" id="UUD36743.1"/>
    </source>
</evidence>
<dbReference type="RefSeq" id="WP_129723182.1">
    <property type="nucleotide sequence ID" value="NZ_CP101808.1"/>
</dbReference>
<accession>A0ABY5J4W8</accession>
<dbReference type="PANTHER" id="PTHR30237:SF4">
    <property type="entry name" value="LD-CARBOXYPEPTIDASE C-TERMINAL DOMAIN-CONTAINING PROTEIN"/>
    <property type="match status" value="1"/>
</dbReference>
<dbReference type="Gene3D" id="3.50.30.60">
    <property type="entry name" value="LD-carboxypeptidase A C-terminal domain-like"/>
    <property type="match status" value="1"/>
</dbReference>
<dbReference type="SUPFAM" id="SSF141986">
    <property type="entry name" value="LD-carboxypeptidase A C-terminal domain-like"/>
    <property type="match status" value="1"/>
</dbReference>
<dbReference type="InterPro" id="IPR027461">
    <property type="entry name" value="Carboxypeptidase_A_C_sf"/>
</dbReference>
<dbReference type="InterPro" id="IPR040449">
    <property type="entry name" value="Peptidase_S66_N"/>
</dbReference>
<feature type="domain" description="LD-carboxypeptidase C-terminal" evidence="4">
    <location>
        <begin position="211"/>
        <end position="319"/>
    </location>
</feature>
<evidence type="ECO:0000256" key="2">
    <source>
        <dbReference type="ARBA" id="ARBA00022801"/>
    </source>
</evidence>
<evidence type="ECO:0000256" key="1">
    <source>
        <dbReference type="ARBA" id="ARBA00010233"/>
    </source>
</evidence>
<dbReference type="InterPro" id="IPR027478">
    <property type="entry name" value="LdcA_N"/>
</dbReference>
<keyword evidence="6" id="KW-1185">Reference proteome</keyword>
<evidence type="ECO:0000259" key="4">
    <source>
        <dbReference type="Pfam" id="PF17676"/>
    </source>
</evidence>
<gene>
    <name evidence="5" type="ORF">NPA09_02465</name>
</gene>
<dbReference type="PIRSF" id="PIRSF028757">
    <property type="entry name" value="LD-carboxypeptidase"/>
    <property type="match status" value="1"/>
</dbReference>
<dbReference type="InterPro" id="IPR040921">
    <property type="entry name" value="Peptidase_S66C"/>
</dbReference>
<dbReference type="SUPFAM" id="SSF52317">
    <property type="entry name" value="Class I glutamine amidotransferase-like"/>
    <property type="match status" value="1"/>
</dbReference>